<dbReference type="PANTHER" id="PTHR37738:SF1">
    <property type="entry name" value="OS03G0257000 PROTEIN"/>
    <property type="match status" value="1"/>
</dbReference>
<dbReference type="EnsemblPlants" id="AUR62018155-RA">
    <property type="protein sequence ID" value="AUR62018155-RA:cds"/>
    <property type="gene ID" value="AUR62018155"/>
</dbReference>
<accession>A0A803LSG1</accession>
<name>A0A803LSG1_CHEQI</name>
<dbReference type="Gramene" id="AUR62018155-RA">
    <property type="protein sequence ID" value="AUR62018155-RA:cds"/>
    <property type="gene ID" value="AUR62018155"/>
</dbReference>
<reference evidence="1" key="2">
    <citation type="submission" date="2021-03" db="UniProtKB">
        <authorList>
            <consortium name="EnsemblPlants"/>
        </authorList>
    </citation>
    <scope>IDENTIFICATION</scope>
</reference>
<proteinExistence type="predicted"/>
<organism evidence="1 2">
    <name type="scientific">Chenopodium quinoa</name>
    <name type="common">Quinoa</name>
    <dbReference type="NCBI Taxonomy" id="63459"/>
    <lineage>
        <taxon>Eukaryota</taxon>
        <taxon>Viridiplantae</taxon>
        <taxon>Streptophyta</taxon>
        <taxon>Embryophyta</taxon>
        <taxon>Tracheophyta</taxon>
        <taxon>Spermatophyta</taxon>
        <taxon>Magnoliopsida</taxon>
        <taxon>eudicotyledons</taxon>
        <taxon>Gunneridae</taxon>
        <taxon>Pentapetalae</taxon>
        <taxon>Caryophyllales</taxon>
        <taxon>Chenopodiaceae</taxon>
        <taxon>Chenopodioideae</taxon>
        <taxon>Atripliceae</taxon>
        <taxon>Chenopodium</taxon>
    </lineage>
</organism>
<dbReference type="PANTHER" id="PTHR37738">
    <property type="entry name" value="OS03G0209700 PROTEIN"/>
    <property type="match status" value="1"/>
</dbReference>
<evidence type="ECO:0000313" key="2">
    <source>
        <dbReference type="Proteomes" id="UP000596660"/>
    </source>
</evidence>
<dbReference type="Proteomes" id="UP000596660">
    <property type="component" value="Unplaced"/>
</dbReference>
<reference evidence="1" key="1">
    <citation type="journal article" date="2017" name="Nature">
        <title>The genome of Chenopodium quinoa.</title>
        <authorList>
            <person name="Jarvis D.E."/>
            <person name="Ho Y.S."/>
            <person name="Lightfoot D.J."/>
            <person name="Schmoeckel S.M."/>
            <person name="Li B."/>
            <person name="Borm T.J.A."/>
            <person name="Ohyanagi H."/>
            <person name="Mineta K."/>
            <person name="Michell C.T."/>
            <person name="Saber N."/>
            <person name="Kharbatia N.M."/>
            <person name="Rupper R.R."/>
            <person name="Sharp A.R."/>
            <person name="Dally N."/>
            <person name="Boughton B.A."/>
            <person name="Woo Y.H."/>
            <person name="Gao G."/>
            <person name="Schijlen E.G.W.M."/>
            <person name="Guo X."/>
            <person name="Momin A.A."/>
            <person name="Negrao S."/>
            <person name="Al-Babili S."/>
            <person name="Gehring C."/>
            <person name="Roessner U."/>
            <person name="Jung C."/>
            <person name="Murphy K."/>
            <person name="Arold S.T."/>
            <person name="Gojobori T."/>
            <person name="van der Linden C.G."/>
            <person name="van Loo E.N."/>
            <person name="Jellen E.N."/>
            <person name="Maughan P.J."/>
            <person name="Tester M."/>
        </authorList>
    </citation>
    <scope>NUCLEOTIDE SEQUENCE [LARGE SCALE GENOMIC DNA]</scope>
    <source>
        <strain evidence="1">cv. PI 614886</strain>
    </source>
</reference>
<protein>
    <submittedName>
        <fullName evidence="1">Uncharacterized protein</fullName>
    </submittedName>
</protein>
<keyword evidence="2" id="KW-1185">Reference proteome</keyword>
<dbReference type="AlphaFoldDB" id="A0A803LSG1"/>
<evidence type="ECO:0000313" key="1">
    <source>
        <dbReference type="EnsemblPlants" id="AUR62018155-RA:cds"/>
    </source>
</evidence>
<sequence length="141" mass="16235">MMLQGLRMLNMYMDSWGKDITNEVEQKQTKSKIIVSFECEALKADKAAEDHIRQFMPKLAGMDAVGWSTLGTREMNVKSPSVEGWSTLGTREMNVQSVSETMKPYEKNCVTALITSDLMESQYWRLNRMWSKGCRFDLFLS</sequence>